<keyword evidence="1" id="KW-0472">Membrane</keyword>
<keyword evidence="3" id="KW-1185">Reference proteome</keyword>
<name>A0ABQ2WIU1_9ALTE</name>
<dbReference type="Proteomes" id="UP000634667">
    <property type="component" value="Unassembled WGS sequence"/>
</dbReference>
<protein>
    <submittedName>
        <fullName evidence="2">Uncharacterized protein</fullName>
    </submittedName>
</protein>
<comment type="caution">
    <text evidence="2">The sequence shown here is derived from an EMBL/GenBank/DDBJ whole genome shotgun (WGS) entry which is preliminary data.</text>
</comment>
<accession>A0ABQ2WIU1</accession>
<dbReference type="EMBL" id="BMYR01000004">
    <property type="protein sequence ID" value="GGW57607.1"/>
    <property type="molecule type" value="Genomic_DNA"/>
</dbReference>
<evidence type="ECO:0000256" key="1">
    <source>
        <dbReference type="SAM" id="Phobius"/>
    </source>
</evidence>
<evidence type="ECO:0000313" key="3">
    <source>
        <dbReference type="Proteomes" id="UP000634667"/>
    </source>
</evidence>
<evidence type="ECO:0000313" key="2">
    <source>
        <dbReference type="EMBL" id="GGW57607.1"/>
    </source>
</evidence>
<keyword evidence="1" id="KW-1133">Transmembrane helix</keyword>
<feature type="transmembrane region" description="Helical" evidence="1">
    <location>
        <begin position="13"/>
        <end position="35"/>
    </location>
</feature>
<proteinExistence type="predicted"/>
<sequence length="54" mass="5912">MHDALVNEYFIKIAPFVGAFLLGAAICADCIRITLQFRGTGLEIETKLAQADKN</sequence>
<organism evidence="2 3">
    <name type="scientific">Alishewanella tabrizica</name>
    <dbReference type="NCBI Taxonomy" id="671278"/>
    <lineage>
        <taxon>Bacteria</taxon>
        <taxon>Pseudomonadati</taxon>
        <taxon>Pseudomonadota</taxon>
        <taxon>Gammaproteobacteria</taxon>
        <taxon>Alteromonadales</taxon>
        <taxon>Alteromonadaceae</taxon>
        <taxon>Alishewanella</taxon>
    </lineage>
</organism>
<reference evidence="3" key="1">
    <citation type="journal article" date="2019" name="Int. J. Syst. Evol. Microbiol.">
        <title>The Global Catalogue of Microorganisms (GCM) 10K type strain sequencing project: providing services to taxonomists for standard genome sequencing and annotation.</title>
        <authorList>
            <consortium name="The Broad Institute Genomics Platform"/>
            <consortium name="The Broad Institute Genome Sequencing Center for Infectious Disease"/>
            <person name="Wu L."/>
            <person name="Ma J."/>
        </authorList>
    </citation>
    <scope>NUCLEOTIDE SEQUENCE [LARGE SCALE GENOMIC DNA]</scope>
    <source>
        <strain evidence="3">KCTC 23723</strain>
    </source>
</reference>
<gene>
    <name evidence="2" type="ORF">GCM10008111_12110</name>
</gene>
<keyword evidence="1" id="KW-0812">Transmembrane</keyword>